<accession>A0A817TB87</accession>
<dbReference type="Proteomes" id="UP000663869">
    <property type="component" value="Unassembled WGS sequence"/>
</dbReference>
<protein>
    <submittedName>
        <fullName evidence="2">Uncharacterized protein</fullName>
    </submittedName>
</protein>
<gene>
    <name evidence="2" type="ORF">FME351_LOCUS476</name>
</gene>
<reference evidence="2" key="1">
    <citation type="submission" date="2021-02" db="EMBL/GenBank/DDBJ databases">
        <authorList>
            <person name="Nowell W R."/>
        </authorList>
    </citation>
    <scope>NUCLEOTIDE SEQUENCE</scope>
</reference>
<dbReference type="EMBL" id="CAJNYU010000010">
    <property type="protein sequence ID" value="CAF3311853.1"/>
    <property type="molecule type" value="Genomic_DNA"/>
</dbReference>
<feature type="region of interest" description="Disordered" evidence="1">
    <location>
        <begin position="175"/>
        <end position="207"/>
    </location>
</feature>
<feature type="compositionally biased region" description="Polar residues" evidence="1">
    <location>
        <begin position="189"/>
        <end position="207"/>
    </location>
</feature>
<evidence type="ECO:0000313" key="2">
    <source>
        <dbReference type="EMBL" id="CAF3311853.1"/>
    </source>
</evidence>
<comment type="caution">
    <text evidence="2">The sequence shown here is derived from an EMBL/GenBank/DDBJ whole genome shotgun (WGS) entry which is preliminary data.</text>
</comment>
<organism evidence="2 3">
    <name type="scientific">Rotaria socialis</name>
    <dbReference type="NCBI Taxonomy" id="392032"/>
    <lineage>
        <taxon>Eukaryota</taxon>
        <taxon>Metazoa</taxon>
        <taxon>Spiralia</taxon>
        <taxon>Gnathifera</taxon>
        <taxon>Rotifera</taxon>
        <taxon>Eurotatoria</taxon>
        <taxon>Bdelloidea</taxon>
        <taxon>Philodinida</taxon>
        <taxon>Philodinidae</taxon>
        <taxon>Rotaria</taxon>
    </lineage>
</organism>
<feature type="compositionally biased region" description="Low complexity" evidence="1">
    <location>
        <begin position="177"/>
        <end position="188"/>
    </location>
</feature>
<evidence type="ECO:0000256" key="1">
    <source>
        <dbReference type="SAM" id="MobiDB-lite"/>
    </source>
</evidence>
<dbReference type="AlphaFoldDB" id="A0A817TB87"/>
<evidence type="ECO:0000313" key="3">
    <source>
        <dbReference type="Proteomes" id="UP000663869"/>
    </source>
</evidence>
<proteinExistence type="predicted"/>
<name>A0A817TB87_9BILA</name>
<sequence length="207" mass="23709">MNNNLQLDQPRQQASVQQQHQIPFEQLTTKSFRCAQCDGYHHSLSSECEKVVEYRSNLKEQVENALSAGKLQRLVPQDHVQPTEFRLKQNEFPSLPALMSCITPWKQTSVQSAVTNNINGIEDITKILLSINQNILDMKDNTRRIDEKLDCIITRSSFNSQLNYLKTDYTARRKRSSFPLPQLSPSQPTSNASINTPNNETDQNMSR</sequence>